<proteinExistence type="inferred from homology"/>
<protein>
    <recommendedName>
        <fullName evidence="5">Cytochrome c oxidase subunit</fullName>
    </recommendedName>
</protein>
<organism evidence="6 7">
    <name type="scientific">Polyrhizophydium stewartii</name>
    <dbReference type="NCBI Taxonomy" id="2732419"/>
    <lineage>
        <taxon>Eukaryota</taxon>
        <taxon>Fungi</taxon>
        <taxon>Fungi incertae sedis</taxon>
        <taxon>Chytridiomycota</taxon>
        <taxon>Chytridiomycota incertae sedis</taxon>
        <taxon>Chytridiomycetes</taxon>
        <taxon>Rhizophydiales</taxon>
        <taxon>Rhizophydiales incertae sedis</taxon>
        <taxon>Polyrhizophydium</taxon>
    </lineage>
</organism>
<dbReference type="PROSITE" id="PS51808">
    <property type="entry name" value="CHCH"/>
    <property type="match status" value="1"/>
</dbReference>
<evidence type="ECO:0000256" key="3">
    <source>
        <dbReference type="ARBA" id="ARBA00023128"/>
    </source>
</evidence>
<evidence type="ECO:0000313" key="7">
    <source>
        <dbReference type="Proteomes" id="UP001527925"/>
    </source>
</evidence>
<keyword evidence="3 5" id="KW-0496">Mitochondrion</keyword>
<evidence type="ECO:0000256" key="1">
    <source>
        <dbReference type="ARBA" id="ARBA00004173"/>
    </source>
</evidence>
<dbReference type="PANTHER" id="PTHR46281:SF8">
    <property type="entry name" value="CYTOCHROME C OXIDASE SUBUNIT 12, MITOCHONDRIAL"/>
    <property type="match status" value="1"/>
</dbReference>
<keyword evidence="7" id="KW-1185">Reference proteome</keyword>
<name>A0ABR4N1V1_9FUNG</name>
<comment type="caution">
    <text evidence="6">The sequence shown here is derived from an EMBL/GenBank/DDBJ whole genome shotgun (WGS) entry which is preliminary data.</text>
</comment>
<dbReference type="Gene3D" id="1.10.10.140">
    <property type="entry name" value="Cytochrome c oxidase, subunit VIb"/>
    <property type="match status" value="1"/>
</dbReference>
<evidence type="ECO:0000313" key="6">
    <source>
        <dbReference type="EMBL" id="KAL2913484.1"/>
    </source>
</evidence>
<dbReference type="Pfam" id="PF02297">
    <property type="entry name" value="COX6B"/>
    <property type="match status" value="1"/>
</dbReference>
<comment type="similarity">
    <text evidence="2">Belongs to the cytochrome c oxidase subunit 6B family.</text>
</comment>
<keyword evidence="4" id="KW-1015">Disulfide bond</keyword>
<comment type="function">
    <text evidence="5">Component of the cytochrome c oxidase, the last enzyme in the mitochondrial electron transport chain which drives oxidative phosphorylation.</text>
</comment>
<evidence type="ECO:0000256" key="5">
    <source>
        <dbReference type="PIRNR" id="PIRNR000278"/>
    </source>
</evidence>
<dbReference type="SUPFAM" id="SSF47694">
    <property type="entry name" value="Cytochrome c oxidase subunit h"/>
    <property type="match status" value="1"/>
</dbReference>
<dbReference type="InterPro" id="IPR036549">
    <property type="entry name" value="CX6/COA6-like_sf"/>
</dbReference>
<sequence length="88" mass="10496">MSDTIKLKTAGFDARFPNTNQTRNCWQNYVDFHKCVQAKGEEFQPCQEFRAVYRSLCPTKWVEKWDEQRENGVFPGLYQKKADHDDHH</sequence>
<evidence type="ECO:0000256" key="2">
    <source>
        <dbReference type="ARBA" id="ARBA00006425"/>
    </source>
</evidence>
<dbReference type="CDD" id="cd00926">
    <property type="entry name" value="Cyt_c_Oxidase_VIb"/>
    <property type="match status" value="1"/>
</dbReference>
<dbReference type="EMBL" id="JADGIZ020000045">
    <property type="protein sequence ID" value="KAL2913484.1"/>
    <property type="molecule type" value="Genomic_DNA"/>
</dbReference>
<gene>
    <name evidence="6" type="primary">COX12</name>
    <name evidence="6" type="ORF">HK105_206944</name>
</gene>
<evidence type="ECO:0000256" key="4">
    <source>
        <dbReference type="ARBA" id="ARBA00023157"/>
    </source>
</evidence>
<dbReference type="PIRSF" id="PIRSF000278">
    <property type="entry name" value="Cyt_c_oxidase_6B"/>
    <property type="match status" value="1"/>
</dbReference>
<dbReference type="InterPro" id="IPR003213">
    <property type="entry name" value="Cyt_c_oxidase_su6B"/>
</dbReference>
<comment type="subcellular location">
    <subcellularLocation>
        <location evidence="1">Mitochondrion</location>
    </subcellularLocation>
</comment>
<reference evidence="6 7" key="1">
    <citation type="submission" date="2023-09" db="EMBL/GenBank/DDBJ databases">
        <title>Pangenome analysis of Batrachochytrium dendrobatidis and related Chytrids.</title>
        <authorList>
            <person name="Yacoub M.N."/>
            <person name="Stajich J.E."/>
            <person name="James T.Y."/>
        </authorList>
    </citation>
    <scope>NUCLEOTIDE SEQUENCE [LARGE SCALE GENOMIC DNA]</scope>
    <source>
        <strain evidence="6 7">JEL0888</strain>
    </source>
</reference>
<dbReference type="PANTHER" id="PTHR46281">
    <property type="entry name" value="CYTOCHROME C OXIDASE SUBUNIT 6B"/>
    <property type="match status" value="1"/>
</dbReference>
<accession>A0ABR4N1V1</accession>
<dbReference type="Proteomes" id="UP001527925">
    <property type="component" value="Unassembled WGS sequence"/>
</dbReference>
<dbReference type="InterPro" id="IPR048280">
    <property type="entry name" value="COX6B-like"/>
</dbReference>